<proteinExistence type="predicted"/>
<dbReference type="PANTHER" id="PTHR47679:SF1">
    <property type="entry name" value="PROTEIN TORNADO 1"/>
    <property type="match status" value="1"/>
</dbReference>
<reference evidence="1" key="1">
    <citation type="submission" date="2016-03" db="EMBL/GenBank/DDBJ databases">
        <title>Mechanisms controlling the formation of the plant cell surface in tip-growing cells are functionally conserved among land plants.</title>
        <authorList>
            <person name="Honkanen S."/>
            <person name="Jones V.A."/>
            <person name="Morieri G."/>
            <person name="Champion C."/>
            <person name="Hetherington A.J."/>
            <person name="Kelly S."/>
            <person name="Saint-Marcoux D."/>
            <person name="Proust H."/>
            <person name="Prescott H."/>
            <person name="Dolan L."/>
        </authorList>
    </citation>
    <scope>NUCLEOTIDE SEQUENCE [LARGE SCALE GENOMIC DNA]</scope>
    <source>
        <tissue evidence="1">Whole gametophyte</tissue>
    </source>
</reference>
<dbReference type="SUPFAM" id="SSF52047">
    <property type="entry name" value="RNI-like"/>
    <property type="match status" value="1"/>
</dbReference>
<accession>A0A176WQG0</accession>
<dbReference type="Proteomes" id="UP000077202">
    <property type="component" value="Unassembled WGS sequence"/>
</dbReference>
<dbReference type="EMBL" id="LVLJ01000312">
    <property type="protein sequence ID" value="OAE34851.1"/>
    <property type="molecule type" value="Genomic_DNA"/>
</dbReference>
<organism evidence="1 2">
    <name type="scientific">Marchantia polymorpha subsp. ruderalis</name>
    <dbReference type="NCBI Taxonomy" id="1480154"/>
    <lineage>
        <taxon>Eukaryota</taxon>
        <taxon>Viridiplantae</taxon>
        <taxon>Streptophyta</taxon>
        <taxon>Embryophyta</taxon>
        <taxon>Marchantiophyta</taxon>
        <taxon>Marchantiopsida</taxon>
        <taxon>Marchantiidae</taxon>
        <taxon>Marchantiales</taxon>
        <taxon>Marchantiaceae</taxon>
        <taxon>Marchantia</taxon>
    </lineage>
</organism>
<name>A0A176WQG0_MARPO</name>
<comment type="caution">
    <text evidence="1">The sequence shown here is derived from an EMBL/GenBank/DDBJ whole genome shotgun (WGS) entry which is preliminary data.</text>
</comment>
<dbReference type="PANTHER" id="PTHR47679">
    <property type="entry name" value="PROTEIN TORNADO 1"/>
    <property type="match status" value="1"/>
</dbReference>
<gene>
    <name evidence="1" type="ORF">AXG93_2528s2200</name>
</gene>
<dbReference type="InterPro" id="IPR032675">
    <property type="entry name" value="LRR_dom_sf"/>
</dbReference>
<dbReference type="AlphaFoldDB" id="A0A176WQG0"/>
<evidence type="ECO:0000313" key="2">
    <source>
        <dbReference type="Proteomes" id="UP000077202"/>
    </source>
</evidence>
<keyword evidence="2" id="KW-1185">Reference proteome</keyword>
<sequence length="1090" mass="123286">MEGAGASIVSRASIAIEVTTRKMDSSKEEPELPRKFEDIIQRLEGKGEPITRLPYLFGKFFPYCASLSTLWMGWVRLRVLEAIGNCNTFEYLEVQKLCGGDVSSLTASERDLVLRGLRSSTVLREISVEHLRWNSDTEVESLCLQLGRILSTSSVTHLKINSCPLSARCFLNLASGLRGNSDSKLKELELIKAWEDVSAVKHVADTINSAPLLETLRLRGYQNDIEDETVGILSQALIQSSSLKELELYGVKWGAALLLKALAGDDGNRSIERLQLWYMDRIGDCVGELLTSNRLLKEVRLNDLEMSPEEWHQLGEVIRHHAIAIVGISLSINGDDWKSVEALACAASSDDKDPKVELELSIWRGHTLMLSLNLLGRVLRGEIKSLKSFSILAGNTRISATNQDRIESILSMNGKSGETSVLKRLQLLIGSENLLKGVWKDLLRCLRGNTSLTHLSLFEADLDEEAFRDLMRLLHVNFTLEEVDVSGTSWEMDGKGAQIQEVLKLNKKRAIYMSVFKEAKLPFGDAKAGRLFLCGSTRAGKTQLRKTLMRINRGNSYVSISSLLIKWEALWRTKGIEVELLQDNDKMQISVWDLAGSIIYIPNLDYIIVDPNWLTNNFLGELVALGQHFQAQDSTDNMMSNDSYTSKDGFVSESVFVGLIEKFLGKQSHGQRGVAREVLENILVNLDLCFKLEDTSQYFIPSFIPEHASMEEKKHHEGAHVESMYWENRSDTSQFVGIQIQCCPGVDLVLGVIQTYCVEMLIPSYLRGAILIEKLKLDFMRSIDDKLDEMPLESSHLVEKEELFHYEHCWPQIERHSGGISEQARDLLWESDVEAVVNEIRQKRIQQLELLQEGLISVDNDLAPSNPEDEDMIDQLVKKVDDLDERLRLVHSIMERLEMKMGQILSLQQELQSTTSDFMSKLDRRIEYSQVLQQARTPKRPYITDNVGLFYKMSALLHVGTTVRLHLMCEYVTGFHPAGLEKTMGLGQAIPEWEDLKSDIVQLDGISDDDRRAVLKGGESKELQEAWLRIQQTLAPQLQNRYSEIFKLYQVKYARFVFYLTTTGAPRGLETIREHTSASAAAAAWKEEFL</sequence>
<protein>
    <submittedName>
        <fullName evidence="1">Uncharacterized protein</fullName>
    </submittedName>
</protein>
<evidence type="ECO:0000313" key="1">
    <source>
        <dbReference type="EMBL" id="OAE34851.1"/>
    </source>
</evidence>
<dbReference type="Gene3D" id="3.80.10.10">
    <property type="entry name" value="Ribonuclease Inhibitor"/>
    <property type="match status" value="2"/>
</dbReference>